<keyword evidence="2" id="KW-1185">Reference proteome</keyword>
<reference evidence="1 2" key="1">
    <citation type="submission" date="2023-07" db="EMBL/GenBank/DDBJ databases">
        <title>Comparative genomics of wheat-associated soil bacteria to identify genetic determinants of phenazine resistance.</title>
        <authorList>
            <person name="Mouncey N."/>
        </authorList>
    </citation>
    <scope>NUCLEOTIDE SEQUENCE [LARGE SCALE GENOMIC DNA]</scope>
    <source>
        <strain evidence="1 2">W4I19-2</strain>
    </source>
</reference>
<name>A0ABU0PRP8_STRAH</name>
<dbReference type="EMBL" id="JAUSYA010000001">
    <property type="protein sequence ID" value="MDQ0681067.1"/>
    <property type="molecule type" value="Genomic_DNA"/>
</dbReference>
<evidence type="ECO:0000313" key="1">
    <source>
        <dbReference type="EMBL" id="MDQ0681067.1"/>
    </source>
</evidence>
<accession>A0ABU0PRP8</accession>
<sequence>MGPSGGDLTTIEFAPLLGREVDGFVPPPALVQI</sequence>
<proteinExistence type="predicted"/>
<dbReference type="Proteomes" id="UP001243364">
    <property type="component" value="Unassembled WGS sequence"/>
</dbReference>
<gene>
    <name evidence="1" type="ORF">QFZ56_000030</name>
</gene>
<organism evidence="1 2">
    <name type="scientific">Streptomyces achromogenes</name>
    <dbReference type="NCBI Taxonomy" id="67255"/>
    <lineage>
        <taxon>Bacteria</taxon>
        <taxon>Bacillati</taxon>
        <taxon>Actinomycetota</taxon>
        <taxon>Actinomycetes</taxon>
        <taxon>Kitasatosporales</taxon>
        <taxon>Streptomycetaceae</taxon>
        <taxon>Streptomyces</taxon>
    </lineage>
</organism>
<evidence type="ECO:0000313" key="2">
    <source>
        <dbReference type="Proteomes" id="UP001243364"/>
    </source>
</evidence>
<comment type="caution">
    <text evidence="1">The sequence shown here is derived from an EMBL/GenBank/DDBJ whole genome shotgun (WGS) entry which is preliminary data.</text>
</comment>
<protein>
    <submittedName>
        <fullName evidence="1">Uncharacterized protein</fullName>
    </submittedName>
</protein>